<proteinExistence type="predicted"/>
<evidence type="ECO:0008006" key="4">
    <source>
        <dbReference type="Google" id="ProtNLM"/>
    </source>
</evidence>
<dbReference type="AlphaFoldDB" id="A0A9P6Y7K2"/>
<evidence type="ECO:0000313" key="3">
    <source>
        <dbReference type="Proteomes" id="UP000740926"/>
    </source>
</evidence>
<dbReference type="EMBL" id="JAANIU010006542">
    <property type="protein sequence ID" value="KAG1541391.1"/>
    <property type="molecule type" value="Genomic_DNA"/>
</dbReference>
<organism evidence="2 3">
    <name type="scientific">Rhizopus delemar</name>
    <dbReference type="NCBI Taxonomy" id="936053"/>
    <lineage>
        <taxon>Eukaryota</taxon>
        <taxon>Fungi</taxon>
        <taxon>Fungi incertae sedis</taxon>
        <taxon>Mucoromycota</taxon>
        <taxon>Mucoromycotina</taxon>
        <taxon>Mucoromycetes</taxon>
        <taxon>Mucorales</taxon>
        <taxon>Mucorineae</taxon>
        <taxon>Rhizopodaceae</taxon>
        <taxon>Rhizopus</taxon>
    </lineage>
</organism>
<reference evidence="2 3" key="1">
    <citation type="journal article" date="2020" name="Microb. Genom.">
        <title>Genetic diversity of clinical and environmental Mucorales isolates obtained from an investigation of mucormycosis cases among solid organ transplant recipients.</title>
        <authorList>
            <person name="Nguyen M.H."/>
            <person name="Kaul D."/>
            <person name="Muto C."/>
            <person name="Cheng S.J."/>
            <person name="Richter R.A."/>
            <person name="Bruno V.M."/>
            <person name="Liu G."/>
            <person name="Beyhan S."/>
            <person name="Sundermann A.J."/>
            <person name="Mounaud S."/>
            <person name="Pasculle A.W."/>
            <person name="Nierman W.C."/>
            <person name="Driscoll E."/>
            <person name="Cumbie R."/>
            <person name="Clancy C.J."/>
            <person name="Dupont C.L."/>
        </authorList>
    </citation>
    <scope>NUCLEOTIDE SEQUENCE [LARGE SCALE GENOMIC DNA]</scope>
    <source>
        <strain evidence="2 3">GL24</strain>
    </source>
</reference>
<name>A0A9P6Y7K2_9FUNG</name>
<sequence>MALPRFSAAEPSSQQAARGQVQATTERIDAAQRLRAGSLLDQAAGATDHPGERLVGGITEGERAAAQGHGATGNAGQRTDGLVASGRNIQVRAGTGQADRTAGGQASAAAHRHLARVDRQATGEGIRTTQRQRGRSVLDQAAGTTDGTAQGQRIAAQHIQQPAHAKVDAIAHAQRRACIQRHRTADVQCAGSERTGIADHQATGSK</sequence>
<evidence type="ECO:0000313" key="2">
    <source>
        <dbReference type="EMBL" id="KAG1541391.1"/>
    </source>
</evidence>
<feature type="compositionally biased region" description="Polar residues" evidence="1">
    <location>
        <begin position="10"/>
        <end position="25"/>
    </location>
</feature>
<protein>
    <recommendedName>
        <fullName evidence="4">SMP domain-containing protein</fullName>
    </recommendedName>
</protein>
<feature type="region of interest" description="Disordered" evidence="1">
    <location>
        <begin position="121"/>
        <end position="149"/>
    </location>
</feature>
<comment type="caution">
    <text evidence="2">The sequence shown here is derived from an EMBL/GenBank/DDBJ whole genome shotgun (WGS) entry which is preliminary data.</text>
</comment>
<keyword evidence="3" id="KW-1185">Reference proteome</keyword>
<feature type="region of interest" description="Disordered" evidence="1">
    <location>
        <begin position="1"/>
        <end position="26"/>
    </location>
</feature>
<gene>
    <name evidence="2" type="ORF">G6F50_014239</name>
</gene>
<dbReference type="Proteomes" id="UP000740926">
    <property type="component" value="Unassembled WGS sequence"/>
</dbReference>
<evidence type="ECO:0000256" key="1">
    <source>
        <dbReference type="SAM" id="MobiDB-lite"/>
    </source>
</evidence>
<accession>A0A9P6Y7K2</accession>